<keyword evidence="3 9" id="KW-0963">Cytoplasm</keyword>
<dbReference type="UniPathway" id="UPA00098">
    <property type="reaction ID" value="UER00361"/>
</dbReference>
<keyword evidence="6 9" id="KW-0521">NADP</keyword>
<dbReference type="PIRSF" id="PIRSF000193">
    <property type="entry name" value="Pyrrol-5-carb_rd"/>
    <property type="match status" value="1"/>
</dbReference>
<feature type="domain" description="Pyrroline-5-carboxylate reductase dimerisation" evidence="14">
    <location>
        <begin position="163"/>
        <end position="267"/>
    </location>
</feature>
<evidence type="ECO:0000313" key="16">
    <source>
        <dbReference type="Proteomes" id="UP000013777"/>
    </source>
</evidence>
<organism evidence="15 16">
    <name type="scientific">Enterococcus asini ATCC 700915</name>
    <dbReference type="NCBI Taxonomy" id="1158606"/>
    <lineage>
        <taxon>Bacteria</taxon>
        <taxon>Bacillati</taxon>
        <taxon>Bacillota</taxon>
        <taxon>Bacilli</taxon>
        <taxon>Lactobacillales</taxon>
        <taxon>Enterococcaceae</taxon>
        <taxon>Enterococcus</taxon>
    </lineage>
</organism>
<dbReference type="InterPro" id="IPR036291">
    <property type="entry name" value="NAD(P)-bd_dom_sf"/>
</dbReference>
<dbReference type="AlphaFoldDB" id="R2RRH1"/>
<dbReference type="PANTHER" id="PTHR11645">
    <property type="entry name" value="PYRROLINE-5-CARBOXYLATE REDUCTASE"/>
    <property type="match status" value="1"/>
</dbReference>
<comment type="caution">
    <text evidence="15">The sequence shown here is derived from an EMBL/GenBank/DDBJ whole genome shotgun (WGS) entry which is preliminary data.</text>
</comment>
<evidence type="ECO:0000256" key="10">
    <source>
        <dbReference type="NCBIfam" id="TIGR00112"/>
    </source>
</evidence>
<evidence type="ECO:0000256" key="5">
    <source>
        <dbReference type="ARBA" id="ARBA00022650"/>
    </source>
</evidence>
<dbReference type="Proteomes" id="UP000013777">
    <property type="component" value="Unassembled WGS sequence"/>
</dbReference>
<comment type="subcellular location">
    <subcellularLocation>
        <location evidence="1 9">Cytoplasm</location>
    </subcellularLocation>
</comment>
<comment type="function">
    <text evidence="8 9">Catalyzes the reduction of 1-pyrroline-5-carboxylate (PCA) to L-proline.</text>
</comment>
<dbReference type="PROSITE" id="PS00521">
    <property type="entry name" value="P5CR"/>
    <property type="match status" value="1"/>
</dbReference>
<dbReference type="EC" id="1.5.1.2" evidence="9 10"/>
<keyword evidence="4 9" id="KW-0028">Amino-acid biosynthesis</keyword>
<protein>
    <recommendedName>
        <fullName evidence="9 10">Pyrroline-5-carboxylate reductase</fullName>
        <shortName evidence="9">P5C reductase</shortName>
        <shortName evidence="9">P5CR</shortName>
        <ecNumber evidence="9 10">1.5.1.2</ecNumber>
    </recommendedName>
    <alternativeName>
        <fullName evidence="9">PCA reductase</fullName>
    </alternativeName>
</protein>
<dbReference type="EMBL" id="AJAP01000017">
    <property type="protein sequence ID" value="EOH85960.1"/>
    <property type="molecule type" value="Genomic_DNA"/>
</dbReference>
<dbReference type="NCBIfam" id="TIGR00112">
    <property type="entry name" value="proC"/>
    <property type="match status" value="1"/>
</dbReference>
<dbReference type="InterPro" id="IPR000304">
    <property type="entry name" value="Pyrroline-COOH_reductase"/>
</dbReference>
<proteinExistence type="inferred from homology"/>
<evidence type="ECO:0000313" key="15">
    <source>
        <dbReference type="EMBL" id="EOH85960.1"/>
    </source>
</evidence>
<sequence>MSTVRKIGFYGMGNMGQAMLKGLVKAGYPVDDLLIYNRHGAVAEELAAEYGVTAIQTPEDLAKASQVILFAVKPAILPGVLQALAPVLTKEQSLISVAAGISLGQMADLLSQEHKLFRVMPNTPALVGEGMSAVAHNEPVTLEEVQEVLGIFNSFGKAELVEEKLIDAVVGVAGSAPAYVYLFIEALADGAVSEGMSREMAYEFAAQTVLGSAQMVLKTKAHPGALKDQVTSPGGTTIAAVKELEDRGLRSAVINAVKVAAQKNREMSQQ</sequence>
<evidence type="ECO:0000256" key="12">
    <source>
        <dbReference type="RuleBase" id="RU003903"/>
    </source>
</evidence>
<dbReference type="SUPFAM" id="SSF51735">
    <property type="entry name" value="NAD(P)-binding Rossmann-fold domains"/>
    <property type="match status" value="1"/>
</dbReference>
<feature type="binding site" evidence="11">
    <location>
        <begin position="71"/>
        <end position="74"/>
    </location>
    <ligand>
        <name>NADP(+)</name>
        <dbReference type="ChEBI" id="CHEBI:58349"/>
    </ligand>
</feature>
<dbReference type="FunFam" id="1.10.3730.10:FF:000001">
    <property type="entry name" value="Pyrroline-5-carboxylate reductase"/>
    <property type="match status" value="1"/>
</dbReference>
<dbReference type="GO" id="GO:0004735">
    <property type="term" value="F:pyrroline-5-carboxylate reductase activity"/>
    <property type="evidence" value="ECO:0007669"/>
    <property type="project" value="UniProtKB-UniRule"/>
</dbReference>
<dbReference type="eggNOG" id="COG0345">
    <property type="taxonomic scope" value="Bacteria"/>
</dbReference>
<reference evidence="15 16" key="1">
    <citation type="submission" date="2013-02" db="EMBL/GenBank/DDBJ databases">
        <title>The Genome Sequence of Enterococcus asini ATCC_700915.</title>
        <authorList>
            <consortium name="The Broad Institute Genome Sequencing Platform"/>
            <consortium name="The Broad Institute Genome Sequencing Center for Infectious Disease"/>
            <person name="Earl A.M."/>
            <person name="Gilmore M.S."/>
            <person name="Lebreton F."/>
            <person name="Walker B."/>
            <person name="Young S.K."/>
            <person name="Zeng Q."/>
            <person name="Gargeya S."/>
            <person name="Fitzgerald M."/>
            <person name="Haas B."/>
            <person name="Abouelleil A."/>
            <person name="Alvarado L."/>
            <person name="Arachchi H.M."/>
            <person name="Berlin A.M."/>
            <person name="Chapman S.B."/>
            <person name="Dewar J."/>
            <person name="Goldberg J."/>
            <person name="Griggs A."/>
            <person name="Gujja S."/>
            <person name="Hansen M."/>
            <person name="Howarth C."/>
            <person name="Imamovic A."/>
            <person name="Larimer J."/>
            <person name="McCowan C."/>
            <person name="Murphy C."/>
            <person name="Neiman D."/>
            <person name="Pearson M."/>
            <person name="Priest M."/>
            <person name="Roberts A."/>
            <person name="Saif S."/>
            <person name="Shea T."/>
            <person name="Sisk P."/>
            <person name="Sykes S."/>
            <person name="Wortman J."/>
            <person name="Nusbaum C."/>
            <person name="Birren B."/>
        </authorList>
    </citation>
    <scope>NUCLEOTIDE SEQUENCE [LARGE SCALE GENOMIC DNA]</scope>
    <source>
        <strain evidence="15 16">ATCC 700915</strain>
    </source>
</reference>
<evidence type="ECO:0000256" key="4">
    <source>
        <dbReference type="ARBA" id="ARBA00022605"/>
    </source>
</evidence>
<evidence type="ECO:0000256" key="7">
    <source>
        <dbReference type="ARBA" id="ARBA00023002"/>
    </source>
</evidence>
<gene>
    <name evidence="9" type="primary">proC</name>
    <name evidence="15" type="ORF">UAS_01796</name>
</gene>
<keyword evidence="7 9" id="KW-0560">Oxidoreductase</keyword>
<evidence type="ECO:0000256" key="1">
    <source>
        <dbReference type="ARBA" id="ARBA00004496"/>
    </source>
</evidence>
<comment type="catalytic activity">
    <reaction evidence="9 12">
        <text>L-proline + NADP(+) = (S)-1-pyrroline-5-carboxylate + NADPH + 2 H(+)</text>
        <dbReference type="Rhea" id="RHEA:14109"/>
        <dbReference type="ChEBI" id="CHEBI:15378"/>
        <dbReference type="ChEBI" id="CHEBI:17388"/>
        <dbReference type="ChEBI" id="CHEBI:57783"/>
        <dbReference type="ChEBI" id="CHEBI:58349"/>
        <dbReference type="ChEBI" id="CHEBI:60039"/>
        <dbReference type="EC" id="1.5.1.2"/>
    </reaction>
</comment>
<name>R2RRH1_9ENTE</name>
<evidence type="ECO:0000259" key="13">
    <source>
        <dbReference type="Pfam" id="PF03807"/>
    </source>
</evidence>
<dbReference type="Pfam" id="PF14748">
    <property type="entry name" value="P5CR_dimer"/>
    <property type="match status" value="1"/>
</dbReference>
<comment type="catalytic activity">
    <reaction evidence="9">
        <text>L-proline + NAD(+) = (S)-1-pyrroline-5-carboxylate + NADH + 2 H(+)</text>
        <dbReference type="Rhea" id="RHEA:14105"/>
        <dbReference type="ChEBI" id="CHEBI:15378"/>
        <dbReference type="ChEBI" id="CHEBI:17388"/>
        <dbReference type="ChEBI" id="CHEBI:57540"/>
        <dbReference type="ChEBI" id="CHEBI:57945"/>
        <dbReference type="ChEBI" id="CHEBI:60039"/>
        <dbReference type="EC" id="1.5.1.2"/>
    </reaction>
</comment>
<keyword evidence="16" id="KW-1185">Reference proteome</keyword>
<dbReference type="InterPro" id="IPR028939">
    <property type="entry name" value="P5C_Rdtase_cat_N"/>
</dbReference>
<evidence type="ECO:0000259" key="14">
    <source>
        <dbReference type="Pfam" id="PF14748"/>
    </source>
</evidence>
<dbReference type="PANTHER" id="PTHR11645:SF0">
    <property type="entry name" value="PYRROLINE-5-CARBOXYLATE REDUCTASE 3"/>
    <property type="match status" value="1"/>
</dbReference>
<feature type="domain" description="Pyrroline-5-carboxylate reductase catalytic N-terminal" evidence="13">
    <location>
        <begin position="6"/>
        <end position="100"/>
    </location>
</feature>
<dbReference type="HOGENOM" id="CLU_042344_3_1_9"/>
<evidence type="ECO:0000256" key="2">
    <source>
        <dbReference type="ARBA" id="ARBA00005525"/>
    </source>
</evidence>
<dbReference type="GO" id="GO:0005737">
    <property type="term" value="C:cytoplasm"/>
    <property type="evidence" value="ECO:0007669"/>
    <property type="project" value="UniProtKB-SubCell"/>
</dbReference>
<keyword evidence="5 9" id="KW-0641">Proline biosynthesis</keyword>
<evidence type="ECO:0000256" key="6">
    <source>
        <dbReference type="ARBA" id="ARBA00022857"/>
    </source>
</evidence>
<dbReference type="Gene3D" id="3.40.50.720">
    <property type="entry name" value="NAD(P)-binding Rossmann-like Domain"/>
    <property type="match status" value="1"/>
</dbReference>
<evidence type="ECO:0000256" key="9">
    <source>
        <dbReference type="HAMAP-Rule" id="MF_01925"/>
    </source>
</evidence>
<evidence type="ECO:0000256" key="8">
    <source>
        <dbReference type="ARBA" id="ARBA00058118"/>
    </source>
</evidence>
<dbReference type="InterPro" id="IPR029036">
    <property type="entry name" value="P5CR_dimer"/>
</dbReference>
<dbReference type="InterPro" id="IPR008927">
    <property type="entry name" value="6-PGluconate_DH-like_C_sf"/>
</dbReference>
<dbReference type="PATRIC" id="fig|1158606.3.peg.1744"/>
<dbReference type="Gene3D" id="1.10.3730.10">
    <property type="entry name" value="ProC C-terminal domain-like"/>
    <property type="match status" value="1"/>
</dbReference>
<dbReference type="SUPFAM" id="SSF48179">
    <property type="entry name" value="6-phosphogluconate dehydrogenase C-terminal domain-like"/>
    <property type="match status" value="1"/>
</dbReference>
<dbReference type="GO" id="GO:0055129">
    <property type="term" value="P:L-proline biosynthetic process"/>
    <property type="evidence" value="ECO:0007669"/>
    <property type="project" value="UniProtKB-UniRule"/>
</dbReference>
<evidence type="ECO:0000256" key="11">
    <source>
        <dbReference type="PIRSR" id="PIRSR000193-1"/>
    </source>
</evidence>
<dbReference type="InterPro" id="IPR053790">
    <property type="entry name" value="P5CR-like_CS"/>
</dbReference>
<dbReference type="RefSeq" id="WP_010754424.1">
    <property type="nucleotide sequence ID" value="NZ_KB946294.1"/>
</dbReference>
<comment type="pathway">
    <text evidence="9 12">Amino-acid biosynthesis; L-proline biosynthesis; L-proline from L-glutamate 5-semialdehyde: step 1/1.</text>
</comment>
<dbReference type="STRING" id="57732.RU94_GL001604"/>
<dbReference type="HAMAP" id="MF_01925">
    <property type="entry name" value="P5C_reductase"/>
    <property type="match status" value="1"/>
</dbReference>
<accession>R2RRH1</accession>
<dbReference type="FunFam" id="3.40.50.720:FF:000190">
    <property type="entry name" value="Pyrroline-5-carboxylate reductase"/>
    <property type="match status" value="1"/>
</dbReference>
<evidence type="ECO:0000256" key="3">
    <source>
        <dbReference type="ARBA" id="ARBA00022490"/>
    </source>
</evidence>
<comment type="similarity">
    <text evidence="2 9 12">Belongs to the pyrroline-5-carboxylate reductase family.</text>
</comment>
<dbReference type="Pfam" id="PF03807">
    <property type="entry name" value="F420_oxidored"/>
    <property type="match status" value="1"/>
</dbReference>